<keyword evidence="4" id="KW-1185">Reference proteome</keyword>
<dbReference type="AlphaFoldDB" id="A6DMU5"/>
<keyword evidence="2" id="KW-0732">Signal</keyword>
<evidence type="ECO:0000313" key="4">
    <source>
        <dbReference type="Proteomes" id="UP000004947"/>
    </source>
</evidence>
<comment type="caution">
    <text evidence="3">The sequence shown here is derived from an EMBL/GenBank/DDBJ whole genome shotgun (WGS) entry which is preliminary data.</text>
</comment>
<sequence length="83" mass="9071">MRNLSISLIFISILNVAFAAELEFVNKDGTKFNSEGIPALMVTEYLKEQGKLLKDGKLPSSGPLTANARRHGRPVKGPLFAEL</sequence>
<dbReference type="EMBL" id="ABCK01000012">
    <property type="protein sequence ID" value="EDM26981.1"/>
    <property type="molecule type" value="Genomic_DNA"/>
</dbReference>
<dbReference type="Proteomes" id="UP000004947">
    <property type="component" value="Unassembled WGS sequence"/>
</dbReference>
<reference evidence="3 4" key="1">
    <citation type="journal article" date="2010" name="J. Bacteriol.">
        <title>Genome sequence of Lentisphaera araneosa HTCC2155T, the type species of the order Lentisphaerales in the phylum Lentisphaerae.</title>
        <authorList>
            <person name="Thrash J.C."/>
            <person name="Cho J.C."/>
            <person name="Vergin K.L."/>
            <person name="Morris R.M."/>
            <person name="Giovannoni S.J."/>
        </authorList>
    </citation>
    <scope>NUCLEOTIDE SEQUENCE [LARGE SCALE GENOMIC DNA]</scope>
    <source>
        <strain evidence="3 4">HTCC2155</strain>
    </source>
</reference>
<feature type="chain" id="PRO_5002694558" evidence="2">
    <location>
        <begin position="20"/>
        <end position="83"/>
    </location>
</feature>
<evidence type="ECO:0000256" key="1">
    <source>
        <dbReference type="SAM" id="MobiDB-lite"/>
    </source>
</evidence>
<accession>A6DMU5</accession>
<evidence type="ECO:0000256" key="2">
    <source>
        <dbReference type="SAM" id="SignalP"/>
    </source>
</evidence>
<feature type="region of interest" description="Disordered" evidence="1">
    <location>
        <begin position="56"/>
        <end position="83"/>
    </location>
</feature>
<protein>
    <submittedName>
        <fullName evidence="3">Uncharacterized protein</fullName>
    </submittedName>
</protein>
<evidence type="ECO:0000313" key="3">
    <source>
        <dbReference type="EMBL" id="EDM26981.1"/>
    </source>
</evidence>
<organism evidence="3 4">
    <name type="scientific">Lentisphaera araneosa HTCC2155</name>
    <dbReference type="NCBI Taxonomy" id="313628"/>
    <lineage>
        <taxon>Bacteria</taxon>
        <taxon>Pseudomonadati</taxon>
        <taxon>Lentisphaerota</taxon>
        <taxon>Lentisphaeria</taxon>
        <taxon>Lentisphaerales</taxon>
        <taxon>Lentisphaeraceae</taxon>
        <taxon>Lentisphaera</taxon>
    </lineage>
</organism>
<feature type="signal peptide" evidence="2">
    <location>
        <begin position="1"/>
        <end position="19"/>
    </location>
</feature>
<proteinExistence type="predicted"/>
<name>A6DMU5_9BACT</name>
<gene>
    <name evidence="3" type="ORF">LNTAR_07049</name>
</gene>